<protein>
    <submittedName>
        <fullName evidence="2">DUF3492</fullName>
    </submittedName>
</protein>
<dbReference type="Pfam" id="PF11997">
    <property type="entry name" value="DUF3492"/>
    <property type="match status" value="1"/>
</dbReference>
<organism evidence="2">
    <name type="scientific">uncultured Butyrivibrio sp</name>
    <dbReference type="NCBI Taxonomy" id="370801"/>
    <lineage>
        <taxon>Bacteria</taxon>
        <taxon>Bacillati</taxon>
        <taxon>Bacillota</taxon>
        <taxon>Clostridia</taxon>
        <taxon>Lachnospirales</taxon>
        <taxon>Lachnospiraceae</taxon>
        <taxon>Butyrivibrio</taxon>
        <taxon>environmental samples</taxon>
    </lineage>
</organism>
<feature type="non-terminal residue" evidence="2">
    <location>
        <position position="140"/>
    </location>
</feature>
<accession>A0A060BVZ5</accession>
<proteinExistence type="predicted"/>
<reference evidence="2" key="1">
    <citation type="journal article" date="2013" name="Environ. Microbiol.">
        <title>Seasonally variable intestinal metagenomes of the red palm weevil (Rhynchophorus ferrugineus).</title>
        <authorList>
            <person name="Jia S."/>
            <person name="Zhang X."/>
            <person name="Zhang G."/>
            <person name="Yin A."/>
            <person name="Zhang S."/>
            <person name="Li F."/>
            <person name="Wang L."/>
            <person name="Zhao D."/>
            <person name="Yun Q."/>
            <person name="Tala"/>
            <person name="Wang J."/>
            <person name="Sun G."/>
            <person name="Baabdullah M."/>
            <person name="Yu X."/>
            <person name="Hu S."/>
            <person name="Al-Mssallem I.S."/>
            <person name="Yu J."/>
        </authorList>
    </citation>
    <scope>NUCLEOTIDE SEQUENCE</scope>
</reference>
<feature type="domain" description="DUF3492" evidence="1">
    <location>
        <begin position="14"/>
        <end position="140"/>
    </location>
</feature>
<dbReference type="AlphaFoldDB" id="A0A060BVZ5"/>
<dbReference type="InterPro" id="IPR022622">
    <property type="entry name" value="DUF3492"/>
</dbReference>
<sequence length="140" mass="16090">MMRLQQDARKADRRMNEKEMVAVTELINCGSPDWNVLFKMFQSGDFTPAGLLMGEQYLRLLTELCRTSYPYTPFSQAFHTSRSMLLPVLYLLNQRVPTADLYHTICTGYGGLLGVMGNLKYGKPLILTEHGIYSREREEE</sequence>
<evidence type="ECO:0000313" key="2">
    <source>
        <dbReference type="EMBL" id="AIA84960.1"/>
    </source>
</evidence>
<evidence type="ECO:0000259" key="1">
    <source>
        <dbReference type="Pfam" id="PF11997"/>
    </source>
</evidence>
<dbReference type="EMBL" id="KF117702">
    <property type="protein sequence ID" value="AIA84960.1"/>
    <property type="molecule type" value="Genomic_DNA"/>
</dbReference>
<name>A0A060BVZ5_9FIRM</name>